<evidence type="ECO:0000256" key="1">
    <source>
        <dbReference type="SAM" id="MobiDB-lite"/>
    </source>
</evidence>
<reference evidence="2 3" key="1">
    <citation type="journal article" date="2024" name="Nat. Commun.">
        <title>Phylogenomics reveals the evolutionary origins of lichenization in chlorophyte algae.</title>
        <authorList>
            <person name="Puginier C."/>
            <person name="Libourel C."/>
            <person name="Otte J."/>
            <person name="Skaloud P."/>
            <person name="Haon M."/>
            <person name="Grisel S."/>
            <person name="Petersen M."/>
            <person name="Berrin J.G."/>
            <person name="Delaux P.M."/>
            <person name="Dal Grande F."/>
            <person name="Keller J."/>
        </authorList>
    </citation>
    <scope>NUCLEOTIDE SEQUENCE [LARGE SCALE GENOMIC DNA]</scope>
    <source>
        <strain evidence="2 3">SAG 2523</strain>
    </source>
</reference>
<evidence type="ECO:0000313" key="2">
    <source>
        <dbReference type="EMBL" id="KAK9865884.1"/>
    </source>
</evidence>
<keyword evidence="3" id="KW-1185">Reference proteome</keyword>
<protein>
    <submittedName>
        <fullName evidence="2">Uncharacterized protein</fullName>
    </submittedName>
</protein>
<dbReference type="Proteomes" id="UP001485043">
    <property type="component" value="Unassembled WGS sequence"/>
</dbReference>
<accession>A0AAW1TAN0</accession>
<gene>
    <name evidence="2" type="ORF">WJX84_009625</name>
</gene>
<feature type="region of interest" description="Disordered" evidence="1">
    <location>
        <begin position="1"/>
        <end position="39"/>
    </location>
</feature>
<comment type="caution">
    <text evidence="2">The sequence shown here is derived from an EMBL/GenBank/DDBJ whole genome shotgun (WGS) entry which is preliminary data.</text>
</comment>
<dbReference type="EMBL" id="JALJOV010000209">
    <property type="protein sequence ID" value="KAK9865884.1"/>
    <property type="molecule type" value="Genomic_DNA"/>
</dbReference>
<evidence type="ECO:0000313" key="3">
    <source>
        <dbReference type="Proteomes" id="UP001485043"/>
    </source>
</evidence>
<organism evidence="2 3">
    <name type="scientific">Apatococcus fuscideae</name>
    <dbReference type="NCBI Taxonomy" id="2026836"/>
    <lineage>
        <taxon>Eukaryota</taxon>
        <taxon>Viridiplantae</taxon>
        <taxon>Chlorophyta</taxon>
        <taxon>core chlorophytes</taxon>
        <taxon>Trebouxiophyceae</taxon>
        <taxon>Chlorellales</taxon>
        <taxon>Chlorellaceae</taxon>
        <taxon>Apatococcus</taxon>
    </lineage>
</organism>
<dbReference type="AlphaFoldDB" id="A0AAW1TAN0"/>
<sequence length="346" mass="38449">MVTVEKSGGNVTSDKQQVAYLLSGSSPGGGEPEVRAPKTRRVAAPALQEESVNASIHRRQLVRVAARQAAFNRIPKKTHEQNKVIVPRAQRYVDTADTARRKKQEVLHTEWEETVFQKIQVLGSSYMGGGGGKLTLPPQMWDKTSCTPATRCINASGEYAPRILSPDVIAKRASHVKLDMVDMAIGKEAVLAEYPMGKRMVPGRKKVDGPEVKQGRRDLTECLQQSKDVHDKRALGDSWLSAKGRRQVPGPEERRGRKDLYDVLEHKERGIIQKSRTLGDHYLETMWFTGLGRQAGPMIPGGRKDLFAILEQQPARPPGTMPADWADDAWLTIRGRPTQPGWSLPL</sequence>
<proteinExistence type="predicted"/>
<name>A0AAW1TAN0_9CHLO</name>